<evidence type="ECO:0000313" key="2">
    <source>
        <dbReference type="Proteomes" id="UP000799436"/>
    </source>
</evidence>
<dbReference type="Proteomes" id="UP000799436">
    <property type="component" value="Unassembled WGS sequence"/>
</dbReference>
<dbReference type="AlphaFoldDB" id="A0A6G1LLG4"/>
<evidence type="ECO:0000313" key="1">
    <source>
        <dbReference type="EMBL" id="KAF2773402.1"/>
    </source>
</evidence>
<accession>A0A6G1LLG4</accession>
<dbReference type="EMBL" id="ML995811">
    <property type="protein sequence ID" value="KAF2773402.1"/>
    <property type="molecule type" value="Genomic_DNA"/>
</dbReference>
<protein>
    <submittedName>
        <fullName evidence="1">Uncharacterized protein</fullName>
    </submittedName>
</protein>
<gene>
    <name evidence="1" type="ORF">EJ03DRAFT_347912</name>
</gene>
<sequence length="155" mass="18237">MTNIIIKMADDVEGEAQQPFRLLDLPPELWSRVCYFATASVQHPATTRTCRTLRAEALPMYYAKMEFAIWDDCENGWAFELFKWWMDAIGPRNRDLMKRFTIEMPWQIRPNAQDVYLWGCWTNGNTESFAWGLDVEPLEKTFIGCSKKATIFERH</sequence>
<name>A0A6G1LLG4_9PEZI</name>
<organism evidence="1 2">
    <name type="scientific">Teratosphaeria nubilosa</name>
    <dbReference type="NCBI Taxonomy" id="161662"/>
    <lineage>
        <taxon>Eukaryota</taxon>
        <taxon>Fungi</taxon>
        <taxon>Dikarya</taxon>
        <taxon>Ascomycota</taxon>
        <taxon>Pezizomycotina</taxon>
        <taxon>Dothideomycetes</taxon>
        <taxon>Dothideomycetidae</taxon>
        <taxon>Mycosphaerellales</taxon>
        <taxon>Teratosphaeriaceae</taxon>
        <taxon>Teratosphaeria</taxon>
    </lineage>
</organism>
<proteinExistence type="predicted"/>
<keyword evidence="2" id="KW-1185">Reference proteome</keyword>
<dbReference type="OrthoDB" id="3932237at2759"/>
<reference evidence="1" key="1">
    <citation type="journal article" date="2020" name="Stud. Mycol.">
        <title>101 Dothideomycetes genomes: a test case for predicting lifestyles and emergence of pathogens.</title>
        <authorList>
            <person name="Haridas S."/>
            <person name="Albert R."/>
            <person name="Binder M."/>
            <person name="Bloem J."/>
            <person name="Labutti K."/>
            <person name="Salamov A."/>
            <person name="Andreopoulos B."/>
            <person name="Baker S."/>
            <person name="Barry K."/>
            <person name="Bills G."/>
            <person name="Bluhm B."/>
            <person name="Cannon C."/>
            <person name="Castanera R."/>
            <person name="Culley D."/>
            <person name="Daum C."/>
            <person name="Ezra D."/>
            <person name="Gonzalez J."/>
            <person name="Henrissat B."/>
            <person name="Kuo A."/>
            <person name="Liang C."/>
            <person name="Lipzen A."/>
            <person name="Lutzoni F."/>
            <person name="Magnuson J."/>
            <person name="Mondo S."/>
            <person name="Nolan M."/>
            <person name="Ohm R."/>
            <person name="Pangilinan J."/>
            <person name="Park H.-J."/>
            <person name="Ramirez L."/>
            <person name="Alfaro M."/>
            <person name="Sun H."/>
            <person name="Tritt A."/>
            <person name="Yoshinaga Y."/>
            <person name="Zwiers L.-H."/>
            <person name="Turgeon B."/>
            <person name="Goodwin S."/>
            <person name="Spatafora J."/>
            <person name="Crous P."/>
            <person name="Grigoriev I."/>
        </authorList>
    </citation>
    <scope>NUCLEOTIDE SEQUENCE</scope>
    <source>
        <strain evidence="1">CBS 116005</strain>
    </source>
</reference>